<keyword evidence="1" id="KW-0472">Membrane</keyword>
<keyword evidence="1" id="KW-1133">Transmembrane helix</keyword>
<feature type="transmembrane region" description="Helical" evidence="1">
    <location>
        <begin position="125"/>
        <end position="148"/>
    </location>
</feature>
<dbReference type="EMBL" id="CAJPIZ010009193">
    <property type="protein sequence ID" value="CAG2111673.1"/>
    <property type="molecule type" value="Genomic_DNA"/>
</dbReference>
<feature type="domain" description="ZP" evidence="2">
    <location>
        <begin position="1"/>
        <end position="65"/>
    </location>
</feature>
<evidence type="ECO:0000259" key="2">
    <source>
        <dbReference type="PROSITE" id="PS51034"/>
    </source>
</evidence>
<dbReference type="EMBL" id="OC863768">
    <property type="protein sequence ID" value="CAD7631243.1"/>
    <property type="molecule type" value="Genomic_DNA"/>
</dbReference>
<dbReference type="PROSITE" id="PS51034">
    <property type="entry name" value="ZP_2"/>
    <property type="match status" value="1"/>
</dbReference>
<dbReference type="OrthoDB" id="6333343at2759"/>
<sequence>CVTNEKLISPFRGTYNSENGHQVSLYSYLKAFRFTGSPALYLECDIHMCHNKCPPQRCYWRNLSKRSVDSQLNTTTDKPLVSESISLFQSLEVRQESDQKDIANNSSEFSSDSERSSVCLRSDGVAAVVISVFVLLVMSFSLSIGCCMKMRRLKYCQRHMVDASSLYKNSYDTIYSYPHNETTHSRRF</sequence>
<dbReference type="PANTHER" id="PTHR46560">
    <property type="entry name" value="CYPHER, ISOFORM B"/>
    <property type="match status" value="1"/>
</dbReference>
<organism evidence="3">
    <name type="scientific">Medioppia subpectinata</name>
    <dbReference type="NCBI Taxonomy" id="1979941"/>
    <lineage>
        <taxon>Eukaryota</taxon>
        <taxon>Metazoa</taxon>
        <taxon>Ecdysozoa</taxon>
        <taxon>Arthropoda</taxon>
        <taxon>Chelicerata</taxon>
        <taxon>Arachnida</taxon>
        <taxon>Acari</taxon>
        <taxon>Acariformes</taxon>
        <taxon>Sarcoptiformes</taxon>
        <taxon>Oribatida</taxon>
        <taxon>Brachypylina</taxon>
        <taxon>Oppioidea</taxon>
        <taxon>Oppiidae</taxon>
        <taxon>Medioppia</taxon>
    </lineage>
</organism>
<gene>
    <name evidence="3" type="ORF">OSB1V03_LOCUS11652</name>
</gene>
<dbReference type="InterPro" id="IPR001507">
    <property type="entry name" value="ZP_dom"/>
</dbReference>
<dbReference type="AlphaFoldDB" id="A0A7R9Q3P3"/>
<evidence type="ECO:0000313" key="3">
    <source>
        <dbReference type="EMBL" id="CAD7631243.1"/>
    </source>
</evidence>
<accession>A0A7R9Q3P3</accession>
<name>A0A7R9Q3P3_9ACAR</name>
<feature type="non-terminal residue" evidence="3">
    <location>
        <position position="1"/>
    </location>
</feature>
<keyword evidence="4" id="KW-1185">Reference proteome</keyword>
<evidence type="ECO:0000256" key="1">
    <source>
        <dbReference type="SAM" id="Phobius"/>
    </source>
</evidence>
<proteinExistence type="predicted"/>
<reference evidence="3" key="1">
    <citation type="submission" date="2020-11" db="EMBL/GenBank/DDBJ databases">
        <authorList>
            <person name="Tran Van P."/>
        </authorList>
    </citation>
    <scope>NUCLEOTIDE SEQUENCE</scope>
</reference>
<dbReference type="Proteomes" id="UP000759131">
    <property type="component" value="Unassembled WGS sequence"/>
</dbReference>
<protein>
    <recommendedName>
        <fullName evidence="2">ZP domain-containing protein</fullName>
    </recommendedName>
</protein>
<keyword evidence="1" id="KW-0812">Transmembrane</keyword>
<evidence type="ECO:0000313" key="4">
    <source>
        <dbReference type="Proteomes" id="UP000759131"/>
    </source>
</evidence>
<dbReference type="PANTHER" id="PTHR46560:SF3">
    <property type="entry name" value="ZP DOMAIN-CONTAINING PROTEIN"/>
    <property type="match status" value="1"/>
</dbReference>